<dbReference type="EMBL" id="CP126208">
    <property type="protein sequence ID" value="WIA09602.1"/>
    <property type="molecule type" value="Genomic_DNA"/>
</dbReference>
<evidence type="ECO:0000256" key="3">
    <source>
        <dbReference type="ARBA" id="ARBA00022485"/>
    </source>
</evidence>
<evidence type="ECO:0000256" key="8">
    <source>
        <dbReference type="ARBA" id="ARBA00023014"/>
    </source>
</evidence>
<gene>
    <name evidence="10" type="ORF">OEZ85_008994</name>
</gene>
<dbReference type="SFLD" id="SFLDG01066">
    <property type="entry name" value="organic_radical-activating_enz"/>
    <property type="match status" value="1"/>
</dbReference>
<keyword evidence="3" id="KW-0004">4Fe-4S</keyword>
<keyword evidence="4" id="KW-0949">S-adenosyl-L-methionine</keyword>
<dbReference type="InterPro" id="IPR034457">
    <property type="entry name" value="Organic_radical-activating"/>
</dbReference>
<keyword evidence="6" id="KW-0560">Oxidoreductase</keyword>
<dbReference type="NCBIfam" id="TIGR02493">
    <property type="entry name" value="PFLA"/>
    <property type="match status" value="1"/>
</dbReference>
<dbReference type="InterPro" id="IPR013785">
    <property type="entry name" value="Aldolase_TIM"/>
</dbReference>
<evidence type="ECO:0000313" key="11">
    <source>
        <dbReference type="Proteomes" id="UP001244341"/>
    </source>
</evidence>
<evidence type="ECO:0000256" key="2">
    <source>
        <dbReference type="ARBA" id="ARBA00009777"/>
    </source>
</evidence>
<evidence type="ECO:0000256" key="6">
    <source>
        <dbReference type="ARBA" id="ARBA00023002"/>
    </source>
</evidence>
<evidence type="ECO:0000256" key="5">
    <source>
        <dbReference type="ARBA" id="ARBA00022723"/>
    </source>
</evidence>
<dbReference type="PROSITE" id="PS01087">
    <property type="entry name" value="RADICAL_ACTIVATING"/>
    <property type="match status" value="1"/>
</dbReference>
<keyword evidence="8" id="KW-0411">Iron-sulfur</keyword>
<dbReference type="SFLD" id="SFLDS00029">
    <property type="entry name" value="Radical_SAM"/>
    <property type="match status" value="1"/>
</dbReference>
<evidence type="ECO:0000256" key="4">
    <source>
        <dbReference type="ARBA" id="ARBA00022691"/>
    </source>
</evidence>
<dbReference type="InterPro" id="IPR012838">
    <property type="entry name" value="PFL1_activating"/>
</dbReference>
<dbReference type="Gene3D" id="3.20.20.70">
    <property type="entry name" value="Aldolase class I"/>
    <property type="match status" value="1"/>
</dbReference>
<comment type="cofactor">
    <cofactor evidence="1">
        <name>[4Fe-4S] cluster</name>
        <dbReference type="ChEBI" id="CHEBI:49883"/>
    </cofactor>
</comment>
<sequence length="337" mass="36070">MILSAAGGLLASSGASQLLAAGACQLLRKLGSAAAASGFRAACNQPKETQQQRLYGQVAYAEKDEGSDDKPALIPEVVGRIHSTESFSAVDGPGVRFIVFTQGCAMRCKFCSNPDTWNSSGGEEASSKDIAAQLRSVAPYLRPGGGGVTCSGGEALLQPDFTAAVFQEAHALGLTTCLDTTGQGTKHHHWDKVLPHTDMALFCIKHLDPEKYTGLSGLRQLGALRFAAELKEQGIPFWLRYVLIPGYTDDAKGIDMLVDFCQQQPTLQGVELLPYHKLGVNKWHELGLQYPLEGVNTPPLEQTLQVVDKLEGAGLNVICDAKRQRADAAAVAARLEH</sequence>
<protein>
    <recommendedName>
        <fullName evidence="9">Radical SAM core domain-containing protein</fullName>
    </recommendedName>
</protein>
<dbReference type="PANTHER" id="PTHR30352:SF5">
    <property type="entry name" value="PYRUVATE FORMATE-LYASE 1-ACTIVATING ENZYME"/>
    <property type="match status" value="1"/>
</dbReference>
<dbReference type="InterPro" id="IPR058240">
    <property type="entry name" value="rSAM_sf"/>
</dbReference>
<dbReference type="SUPFAM" id="SSF102114">
    <property type="entry name" value="Radical SAM enzymes"/>
    <property type="match status" value="1"/>
</dbReference>
<dbReference type="Proteomes" id="UP001244341">
    <property type="component" value="Chromosome 1b"/>
</dbReference>
<evidence type="ECO:0000256" key="7">
    <source>
        <dbReference type="ARBA" id="ARBA00023004"/>
    </source>
</evidence>
<organism evidence="10 11">
    <name type="scientific">Tetradesmus obliquus</name>
    <name type="common">Green alga</name>
    <name type="synonym">Acutodesmus obliquus</name>
    <dbReference type="NCBI Taxonomy" id="3088"/>
    <lineage>
        <taxon>Eukaryota</taxon>
        <taxon>Viridiplantae</taxon>
        <taxon>Chlorophyta</taxon>
        <taxon>core chlorophytes</taxon>
        <taxon>Chlorophyceae</taxon>
        <taxon>CS clade</taxon>
        <taxon>Sphaeropleales</taxon>
        <taxon>Scenedesmaceae</taxon>
        <taxon>Tetradesmus</taxon>
    </lineage>
</organism>
<evidence type="ECO:0000256" key="1">
    <source>
        <dbReference type="ARBA" id="ARBA00001966"/>
    </source>
</evidence>
<name>A0ABY8TMG3_TETOB</name>
<comment type="similarity">
    <text evidence="2">Belongs to the organic radical-activating enzymes family.</text>
</comment>
<accession>A0ABY8TMG3</accession>
<keyword evidence="7" id="KW-0408">Iron</keyword>
<proteinExistence type="inferred from homology"/>
<evidence type="ECO:0000313" key="10">
    <source>
        <dbReference type="EMBL" id="WIA09602.1"/>
    </source>
</evidence>
<feature type="domain" description="Radical SAM core" evidence="9">
    <location>
        <begin position="98"/>
        <end position="250"/>
    </location>
</feature>
<dbReference type="InterPro" id="IPR001989">
    <property type="entry name" value="Radical_activat_CS"/>
</dbReference>
<reference evidence="10 11" key="1">
    <citation type="submission" date="2023-05" db="EMBL/GenBank/DDBJ databases">
        <title>A 100% complete, gapless, phased diploid assembly of the Scenedesmus obliquus UTEX 3031 genome.</title>
        <authorList>
            <person name="Biondi T.C."/>
            <person name="Hanschen E.R."/>
            <person name="Kwon T."/>
            <person name="Eng W."/>
            <person name="Kruse C.P.S."/>
            <person name="Koehler S.I."/>
            <person name="Kunde Y."/>
            <person name="Gleasner C.D."/>
            <person name="You Mak K.T."/>
            <person name="Polle J."/>
            <person name="Hovde B.T."/>
            <person name="Starkenburg S.R."/>
        </authorList>
    </citation>
    <scope>NUCLEOTIDE SEQUENCE [LARGE SCALE GENOMIC DNA]</scope>
    <source>
        <strain evidence="10 11">DOE0152z</strain>
    </source>
</reference>
<dbReference type="CDD" id="cd01335">
    <property type="entry name" value="Radical_SAM"/>
    <property type="match status" value="1"/>
</dbReference>
<keyword evidence="5" id="KW-0479">Metal-binding</keyword>
<dbReference type="PANTHER" id="PTHR30352">
    <property type="entry name" value="PYRUVATE FORMATE-LYASE-ACTIVATING ENZYME"/>
    <property type="match status" value="1"/>
</dbReference>
<keyword evidence="11" id="KW-1185">Reference proteome</keyword>
<dbReference type="InterPro" id="IPR007197">
    <property type="entry name" value="rSAM"/>
</dbReference>
<evidence type="ECO:0000259" key="9">
    <source>
        <dbReference type="Pfam" id="PF04055"/>
    </source>
</evidence>
<dbReference type="Pfam" id="PF04055">
    <property type="entry name" value="Radical_SAM"/>
    <property type="match status" value="1"/>
</dbReference>